<dbReference type="InterPro" id="IPR001387">
    <property type="entry name" value="Cro/C1-type_HTH"/>
</dbReference>
<dbReference type="InterPro" id="IPR011990">
    <property type="entry name" value="TPR-like_helical_dom_sf"/>
</dbReference>
<dbReference type="PANTHER" id="PTHR47691:SF3">
    <property type="entry name" value="HTH-TYPE TRANSCRIPTIONAL REGULATOR RV0890C-RELATED"/>
    <property type="match status" value="1"/>
</dbReference>
<proteinExistence type="predicted"/>
<dbReference type="Gene3D" id="3.40.50.300">
    <property type="entry name" value="P-loop containing nucleotide triphosphate hydrolases"/>
    <property type="match status" value="1"/>
</dbReference>
<dbReference type="AlphaFoldDB" id="A0A7C3HSS0"/>
<dbReference type="Gene3D" id="1.10.260.40">
    <property type="entry name" value="lambda repressor-like DNA-binding domains"/>
    <property type="match status" value="1"/>
</dbReference>
<dbReference type="Pfam" id="PF13401">
    <property type="entry name" value="AAA_22"/>
    <property type="match status" value="1"/>
</dbReference>
<accession>A0A7C3HSS0</accession>
<dbReference type="GO" id="GO:0003677">
    <property type="term" value="F:DNA binding"/>
    <property type="evidence" value="ECO:0007669"/>
    <property type="project" value="InterPro"/>
</dbReference>
<protein>
    <submittedName>
        <fullName evidence="2">Helix-turn-helix domain-containing protein</fullName>
    </submittedName>
</protein>
<name>A0A7C3HSS0_MEIRU</name>
<dbReference type="PANTHER" id="PTHR47691">
    <property type="entry name" value="REGULATOR-RELATED"/>
    <property type="match status" value="1"/>
</dbReference>
<dbReference type="Pfam" id="PF01381">
    <property type="entry name" value="HTH_3"/>
    <property type="match status" value="1"/>
</dbReference>
<gene>
    <name evidence="2" type="ORF">ENS82_11030</name>
</gene>
<dbReference type="SUPFAM" id="SSF48452">
    <property type="entry name" value="TPR-like"/>
    <property type="match status" value="1"/>
</dbReference>
<dbReference type="SMART" id="SM00028">
    <property type="entry name" value="TPR"/>
    <property type="match status" value="3"/>
</dbReference>
<dbReference type="SMART" id="SM00530">
    <property type="entry name" value="HTH_XRE"/>
    <property type="match status" value="1"/>
</dbReference>
<dbReference type="Pfam" id="PF13424">
    <property type="entry name" value="TPR_12"/>
    <property type="match status" value="1"/>
</dbReference>
<comment type="caution">
    <text evidence="2">The sequence shown here is derived from an EMBL/GenBank/DDBJ whole genome shotgun (WGS) entry which is preliminary data.</text>
</comment>
<dbReference type="GO" id="GO:0043531">
    <property type="term" value="F:ADP binding"/>
    <property type="evidence" value="ECO:0007669"/>
    <property type="project" value="InterPro"/>
</dbReference>
<dbReference type="PROSITE" id="PS50943">
    <property type="entry name" value="HTH_CROC1"/>
    <property type="match status" value="1"/>
</dbReference>
<sequence length="773" mass="85184">MSCLETGSFGYWLKRRRKALDLTQTALARRAKCATATIRKIEADERKPSPELAGLLADALEISPQERSTFFQAVHDVRAVERLLRGDFAKIVRPVPNNLPAPLTSFINRVQDNATVVALLTREDVRLLTLTGLPGIGKTRLSISAAENLLEHFQDGVWFVELAAVTEPALVLPAIMRVLDIAESGPQTPLRQLTSALQGKRVLLVLDNFEQVLDAATEVAELLKTCRGLKVLVTSRVPLHLYGEHAYVLPPMSLPEREQTPSQLVQAESAQLFMARVKEHQPRFAITAANAPLIAEVCVRLEGVPLALELAAASLRLMTLEQLVQALSGEPHWLSALRTAARDLPPRQQTLYNALAWSYGLLGTGTQQVFRPLGVLRGGFDLSAASAVCGLDEHLVGNALAELTDQHLLAHDGTRWRMLEMIREFAQEQMAPAELALAEERHARYFAARLNAPAPLEASFIEPDHANFLAALEWACRQGDAALALTMGRPLADFWETRGYLLEGLEKARAVLRVSENAEPGLRLSFLNGACHLAWNRHDFAAALEFSDQSIALAKAHRLGLAWALNTRGRIFIEQGDYARAEQTLRECLQTAKKTHEEHALGLALTQLGELALALGKLDEAQKQSLQGLEHLDKRVPRFLALAHTNLAEIALLRGDGTTAQEHLQLALPHIHSHVRRVLCFFTTLAGWCATRERVLLEDARCAAVSLGVAAGLTERTGAPLSALYRTLQEKRCESVQQRLTNLEWQGMWYRGYAMSNEQAVAFAGKLLHTGSA</sequence>
<dbReference type="InterPro" id="IPR019734">
    <property type="entry name" value="TPR_rpt"/>
</dbReference>
<dbReference type="InterPro" id="IPR049945">
    <property type="entry name" value="AAA_22"/>
</dbReference>
<organism evidence="2">
    <name type="scientific">Meiothermus ruber</name>
    <dbReference type="NCBI Taxonomy" id="277"/>
    <lineage>
        <taxon>Bacteria</taxon>
        <taxon>Thermotogati</taxon>
        <taxon>Deinococcota</taxon>
        <taxon>Deinococci</taxon>
        <taxon>Thermales</taxon>
        <taxon>Thermaceae</taxon>
        <taxon>Meiothermus</taxon>
    </lineage>
</organism>
<evidence type="ECO:0000259" key="1">
    <source>
        <dbReference type="PROSITE" id="PS50943"/>
    </source>
</evidence>
<dbReference type="SUPFAM" id="SSF47413">
    <property type="entry name" value="lambda repressor-like DNA-binding domains"/>
    <property type="match status" value="1"/>
</dbReference>
<reference evidence="2" key="1">
    <citation type="journal article" date="2020" name="mSystems">
        <title>Genome- and Community-Level Interaction Insights into Carbon Utilization and Element Cycling Functions of Hydrothermarchaeota in Hydrothermal Sediment.</title>
        <authorList>
            <person name="Zhou Z."/>
            <person name="Liu Y."/>
            <person name="Xu W."/>
            <person name="Pan J."/>
            <person name="Luo Z.H."/>
            <person name="Li M."/>
        </authorList>
    </citation>
    <scope>NUCLEOTIDE SEQUENCE [LARGE SCALE GENOMIC DNA]</scope>
    <source>
        <strain evidence="2">SpSt-524</strain>
    </source>
</reference>
<dbReference type="PRINTS" id="PR00364">
    <property type="entry name" value="DISEASERSIST"/>
</dbReference>
<dbReference type="EMBL" id="DSWI01000026">
    <property type="protein sequence ID" value="HFG21222.1"/>
    <property type="molecule type" value="Genomic_DNA"/>
</dbReference>
<evidence type="ECO:0000313" key="2">
    <source>
        <dbReference type="EMBL" id="HFG21222.1"/>
    </source>
</evidence>
<dbReference type="InterPro" id="IPR027417">
    <property type="entry name" value="P-loop_NTPase"/>
</dbReference>
<dbReference type="SUPFAM" id="SSF52540">
    <property type="entry name" value="P-loop containing nucleoside triphosphate hydrolases"/>
    <property type="match status" value="1"/>
</dbReference>
<dbReference type="RefSeq" id="WP_409656601.1">
    <property type="nucleotide sequence ID" value="NZ_JBKBUW010000030.1"/>
</dbReference>
<dbReference type="CDD" id="cd00093">
    <property type="entry name" value="HTH_XRE"/>
    <property type="match status" value="1"/>
</dbReference>
<dbReference type="InterPro" id="IPR010982">
    <property type="entry name" value="Lambda_DNA-bd_dom_sf"/>
</dbReference>
<dbReference type="Gene3D" id="1.25.40.10">
    <property type="entry name" value="Tetratricopeptide repeat domain"/>
    <property type="match status" value="1"/>
</dbReference>
<feature type="domain" description="HTH cro/C1-type" evidence="1">
    <location>
        <begin position="13"/>
        <end position="67"/>
    </location>
</feature>